<evidence type="ECO:0000313" key="1">
    <source>
        <dbReference type="Ensembl" id="ENSOARP00020014048.1"/>
    </source>
</evidence>
<sequence>MRQKRKGDLSPAQLMMLTIGDVIKQLIEAHEQGKDIDLNKVKTRTAAKYGLSAQPRLVDIIAAVPPQHRKVLVPKLKAKPIRTASGIAVVAVMCKPHRCPHISFTGNICVYCPGGPDSDFEYSTQSYTGYEPTSMRAIRARYDPYLQTRHRIEQLKQLGHSVDKVEFIVMGGTFMALPEEYRDYFIRNLHDALSGHTSNNIYEAVKYSERSLTKCIGITIETRPDYCMKRHLSDMLTYGCTRLEIGVQSVYEDVARDTNRGHTVKAVCESFHLAKDSGFKVVAHMMPDLPNVGLERDIEQFTEFFENPAFRPDGLKLYPTLVIRGTGLYELWKSGRYKSYSPSDLIELVARILALVPPWTRVYRVQRDIPMPLVSSGVEHGNLRELAFARMKDLGIQCRDVRTREVGIQEIHHKVRPYQVELVRRDYVANGGWETFLSYEDPDQDILIGLLRLRKCSEETFRFELVGGVSIVRELHVYGSVVPVSSRDPTKFQHQGFGMLLMEEAERIAREEHGSGKIAVISGVGTRNYYRKIGYRLQGPYMNLSILLEASVRRIASLGSETSLRMF</sequence>
<gene>
    <name evidence="1" type="primary">ELP3</name>
</gene>
<organism evidence="1">
    <name type="scientific">Ovis aries</name>
    <name type="common">Sheep</name>
    <dbReference type="NCBI Taxonomy" id="9940"/>
    <lineage>
        <taxon>Eukaryota</taxon>
        <taxon>Metazoa</taxon>
        <taxon>Chordata</taxon>
        <taxon>Craniata</taxon>
        <taxon>Vertebrata</taxon>
        <taxon>Euteleostomi</taxon>
        <taxon>Mammalia</taxon>
        <taxon>Eutheria</taxon>
        <taxon>Laurasiatheria</taxon>
        <taxon>Artiodactyla</taxon>
        <taxon>Ruminantia</taxon>
        <taxon>Pecora</taxon>
        <taxon>Bovidae</taxon>
        <taxon>Caprinae</taxon>
        <taxon>Ovis</taxon>
    </lineage>
</organism>
<accession>A0AC11BH35</accession>
<reference evidence="1" key="2">
    <citation type="submission" date="2025-08" db="UniProtKB">
        <authorList>
            <consortium name="Ensembl"/>
        </authorList>
    </citation>
    <scope>IDENTIFICATION</scope>
</reference>
<reference evidence="1" key="3">
    <citation type="submission" date="2025-09" db="UniProtKB">
        <authorList>
            <consortium name="Ensembl"/>
        </authorList>
    </citation>
    <scope>IDENTIFICATION</scope>
</reference>
<proteinExistence type="predicted"/>
<dbReference type="Ensembl" id="ENSOART00020017016.2">
    <property type="protein sequence ID" value="ENSOARP00020014048.1"/>
    <property type="gene ID" value="ENSOARG00020010811.2"/>
</dbReference>
<protein>
    <submittedName>
        <fullName evidence="1">Elongator acetyltransferase complex subunit 3</fullName>
    </submittedName>
</protein>
<name>A0AC11BH35_SHEEP</name>
<reference evidence="1" key="1">
    <citation type="submission" date="2020-11" db="EMBL/GenBank/DDBJ databases">
        <authorList>
            <person name="Davenport K.M."/>
            <person name="Bickhart D.M."/>
            <person name="Smith T.P.L."/>
            <person name="Murdoch B.M."/>
            <person name="Rosen B.D."/>
        </authorList>
    </citation>
    <scope>NUCLEOTIDE SEQUENCE [LARGE SCALE GENOMIC DNA]</scope>
    <source>
        <strain evidence="1">OAR_USU_Benz2616</strain>
    </source>
</reference>